<feature type="transmembrane region" description="Helical" evidence="5">
    <location>
        <begin position="187"/>
        <end position="208"/>
    </location>
</feature>
<dbReference type="PROSITE" id="PS50850">
    <property type="entry name" value="MFS"/>
    <property type="match status" value="1"/>
</dbReference>
<dbReference type="PANTHER" id="PTHR23534">
    <property type="entry name" value="MFS PERMEASE"/>
    <property type="match status" value="1"/>
</dbReference>
<feature type="transmembrane region" description="Helical" evidence="5">
    <location>
        <begin position="97"/>
        <end position="114"/>
    </location>
</feature>
<keyword evidence="4 5" id="KW-0472">Membrane</keyword>
<organism evidence="7 8">
    <name type="scientific">Mycolicibacterium hippocampi</name>
    <dbReference type="NCBI Taxonomy" id="659824"/>
    <lineage>
        <taxon>Bacteria</taxon>
        <taxon>Bacillati</taxon>
        <taxon>Actinomycetota</taxon>
        <taxon>Actinomycetes</taxon>
        <taxon>Mycobacteriales</taxon>
        <taxon>Mycobacteriaceae</taxon>
        <taxon>Mycolicibacterium</taxon>
    </lineage>
</organism>
<dbReference type="PANTHER" id="PTHR23534:SF1">
    <property type="entry name" value="MAJOR FACILITATOR SUPERFAMILY PROTEIN"/>
    <property type="match status" value="1"/>
</dbReference>
<dbReference type="EMBL" id="BLLB01000002">
    <property type="protein sequence ID" value="GFH04707.1"/>
    <property type="molecule type" value="Genomic_DNA"/>
</dbReference>
<feature type="transmembrane region" description="Helical" evidence="5">
    <location>
        <begin position="153"/>
        <end position="175"/>
    </location>
</feature>
<feature type="transmembrane region" description="Helical" evidence="5">
    <location>
        <begin position="309"/>
        <end position="327"/>
    </location>
</feature>
<evidence type="ECO:0000313" key="8">
    <source>
        <dbReference type="Proteomes" id="UP000465304"/>
    </source>
</evidence>
<evidence type="ECO:0000256" key="5">
    <source>
        <dbReference type="SAM" id="Phobius"/>
    </source>
</evidence>
<comment type="subcellular location">
    <subcellularLocation>
        <location evidence="1">Cell membrane</location>
        <topology evidence="1">Multi-pass membrane protein</topology>
    </subcellularLocation>
</comment>
<comment type="caution">
    <text evidence="7">The sequence shown here is derived from an EMBL/GenBank/DDBJ whole genome shotgun (WGS) entry which is preliminary data.</text>
</comment>
<feature type="transmembrane region" description="Helical" evidence="5">
    <location>
        <begin position="63"/>
        <end position="85"/>
    </location>
</feature>
<evidence type="ECO:0000313" key="7">
    <source>
        <dbReference type="EMBL" id="GFH04707.1"/>
    </source>
</evidence>
<feature type="domain" description="Major facilitator superfamily (MFS) profile" evidence="6">
    <location>
        <begin position="26"/>
        <end position="422"/>
    </location>
</feature>
<proteinExistence type="predicted"/>
<feature type="transmembrane region" description="Helical" evidence="5">
    <location>
        <begin position="398"/>
        <end position="417"/>
    </location>
</feature>
<dbReference type="GO" id="GO:0022857">
    <property type="term" value="F:transmembrane transporter activity"/>
    <property type="evidence" value="ECO:0007669"/>
    <property type="project" value="InterPro"/>
</dbReference>
<reference evidence="7 8" key="1">
    <citation type="journal article" date="2019" name="Emerg. Microbes Infect.">
        <title>Comprehensive subspecies identification of 175 nontuberculous mycobacteria species based on 7547 genomic profiles.</title>
        <authorList>
            <person name="Matsumoto Y."/>
            <person name="Kinjo T."/>
            <person name="Motooka D."/>
            <person name="Nabeya D."/>
            <person name="Jung N."/>
            <person name="Uechi K."/>
            <person name="Horii T."/>
            <person name="Iida T."/>
            <person name="Fujita J."/>
            <person name="Nakamura S."/>
        </authorList>
    </citation>
    <scope>NUCLEOTIDE SEQUENCE [LARGE SCALE GENOMIC DNA]</scope>
    <source>
        <strain evidence="7 8">JCM 30996</strain>
    </source>
</reference>
<dbReference type="Proteomes" id="UP000465304">
    <property type="component" value="Unassembled WGS sequence"/>
</dbReference>
<sequence length="427" mass="43935">MTNEVSAISPAFPLSVAERAVLQRRTLRVLVVGQVVGAAALGAAITVGGFVVEDIVGVSTPWVGVSTAAVTAGSGAMAQILSRVMRRYGRRAGMQSGYGLAAVGGVIACLGVQLSGLAVFLLGLLLYGAGSATNLLARYAATDLAEPEQRGRAMGRILFASTFGAVFGPTLVVPAEHLGVAWFGLELYAGPWLFSAFFFFCAAVNVAVRLRPDPLLVAAAEHGVNVGARPIRLRESARAIAASPMARLALLAMVTAQAVMVGVMAMTPIDMKAHDHEAVSSLVVSVHIAGMFAFSPLVGRYADRRGRLATLRAGSLVLLAACGLSALSSDSVALMFVAMFALGLGWTLALIGGSSLLIEHVPWEYRVPIQGTADLTTAVCGGLASVVCGIVMNWAGFTALTLGSALLTLPVLIGVLVRHRAATGAGA</sequence>
<evidence type="ECO:0000256" key="2">
    <source>
        <dbReference type="ARBA" id="ARBA00022692"/>
    </source>
</evidence>
<keyword evidence="3 5" id="KW-1133">Transmembrane helix</keyword>
<feature type="transmembrane region" description="Helical" evidence="5">
    <location>
        <begin position="29"/>
        <end position="51"/>
    </location>
</feature>
<feature type="transmembrane region" description="Helical" evidence="5">
    <location>
        <begin position="120"/>
        <end position="141"/>
    </location>
</feature>
<feature type="transmembrane region" description="Helical" evidence="5">
    <location>
        <begin position="248"/>
        <end position="266"/>
    </location>
</feature>
<feature type="transmembrane region" description="Helical" evidence="5">
    <location>
        <begin position="333"/>
        <end position="351"/>
    </location>
</feature>
<dbReference type="SUPFAM" id="SSF103473">
    <property type="entry name" value="MFS general substrate transporter"/>
    <property type="match status" value="1"/>
</dbReference>
<evidence type="ECO:0000256" key="3">
    <source>
        <dbReference type="ARBA" id="ARBA00022989"/>
    </source>
</evidence>
<name>A0A7I9ZVF6_9MYCO</name>
<gene>
    <name evidence="7" type="primary">yddS</name>
    <name evidence="7" type="ORF">MHIP_51900</name>
</gene>
<keyword evidence="2 5" id="KW-0812">Transmembrane</keyword>
<accession>A0A7I9ZVF6</accession>
<dbReference type="RefSeq" id="WP_163893893.1">
    <property type="nucleotide sequence ID" value="NZ_BLLB01000002.1"/>
</dbReference>
<feature type="transmembrane region" description="Helical" evidence="5">
    <location>
        <begin position="372"/>
        <end position="392"/>
    </location>
</feature>
<dbReference type="InterPro" id="IPR036259">
    <property type="entry name" value="MFS_trans_sf"/>
</dbReference>
<dbReference type="Gene3D" id="1.20.1250.20">
    <property type="entry name" value="MFS general substrate transporter like domains"/>
    <property type="match status" value="1"/>
</dbReference>
<evidence type="ECO:0000259" key="6">
    <source>
        <dbReference type="PROSITE" id="PS50850"/>
    </source>
</evidence>
<evidence type="ECO:0000256" key="4">
    <source>
        <dbReference type="ARBA" id="ARBA00023136"/>
    </source>
</evidence>
<dbReference type="Pfam" id="PF07690">
    <property type="entry name" value="MFS_1"/>
    <property type="match status" value="1"/>
</dbReference>
<keyword evidence="8" id="KW-1185">Reference proteome</keyword>
<dbReference type="InterPro" id="IPR020846">
    <property type="entry name" value="MFS_dom"/>
</dbReference>
<dbReference type="GO" id="GO:0005886">
    <property type="term" value="C:plasma membrane"/>
    <property type="evidence" value="ECO:0007669"/>
    <property type="project" value="UniProtKB-SubCell"/>
</dbReference>
<evidence type="ECO:0000256" key="1">
    <source>
        <dbReference type="ARBA" id="ARBA00004651"/>
    </source>
</evidence>
<dbReference type="AlphaFoldDB" id="A0A7I9ZVF6"/>
<feature type="transmembrane region" description="Helical" evidence="5">
    <location>
        <begin position="278"/>
        <end position="297"/>
    </location>
</feature>
<dbReference type="InterPro" id="IPR011701">
    <property type="entry name" value="MFS"/>
</dbReference>
<protein>
    <submittedName>
        <fullName evidence="7">Putative MFS-type transporter YddS</fullName>
    </submittedName>
</protein>